<dbReference type="Gene3D" id="3.30.420.10">
    <property type="entry name" value="Ribonuclease H-like superfamily/Ribonuclease H"/>
    <property type="match status" value="1"/>
</dbReference>
<proteinExistence type="predicted"/>
<comment type="caution">
    <text evidence="2">The sequence shown here is derived from an EMBL/GenBank/DDBJ whole genome shotgun (WGS) entry which is preliminary data.</text>
</comment>
<dbReference type="CDD" id="cd06222">
    <property type="entry name" value="RNase_H_like"/>
    <property type="match status" value="1"/>
</dbReference>
<gene>
    <name evidence="2" type="ORF">V6N12_041723</name>
</gene>
<sequence>MVDRFAGTGGVLRDDSGAWISGYARSVGRCDALLAELWAIHDGLLLAWDLGFRLVELESDNLEAVRIACAQSNVLSTSALVGAIASLIGREWKVEVRHITRDSNGVADKLAKQGRLLGMESTIFGVAPAVVAGLVEAEQRAAFAPPYIR</sequence>
<dbReference type="Proteomes" id="UP001472677">
    <property type="component" value="Unassembled WGS sequence"/>
</dbReference>
<dbReference type="InterPro" id="IPR044730">
    <property type="entry name" value="RNase_H-like_dom_plant"/>
</dbReference>
<dbReference type="InterPro" id="IPR036397">
    <property type="entry name" value="RNaseH_sf"/>
</dbReference>
<dbReference type="InterPro" id="IPR012337">
    <property type="entry name" value="RNaseH-like_sf"/>
</dbReference>
<keyword evidence="3" id="KW-1185">Reference proteome</keyword>
<name>A0ABR2A196_9ROSI</name>
<dbReference type="InterPro" id="IPR002156">
    <property type="entry name" value="RNaseH_domain"/>
</dbReference>
<dbReference type="SUPFAM" id="SSF53098">
    <property type="entry name" value="Ribonuclease H-like"/>
    <property type="match status" value="1"/>
</dbReference>
<reference evidence="2 3" key="1">
    <citation type="journal article" date="2024" name="G3 (Bethesda)">
        <title>Genome assembly of Hibiscus sabdariffa L. provides insights into metabolisms of medicinal natural products.</title>
        <authorList>
            <person name="Kim T."/>
        </authorList>
    </citation>
    <scope>NUCLEOTIDE SEQUENCE [LARGE SCALE GENOMIC DNA]</scope>
    <source>
        <strain evidence="2">TK-2024</strain>
        <tissue evidence="2">Old leaves</tissue>
    </source>
</reference>
<dbReference type="EMBL" id="JBBPBM010001150">
    <property type="protein sequence ID" value="KAK8486727.1"/>
    <property type="molecule type" value="Genomic_DNA"/>
</dbReference>
<evidence type="ECO:0000313" key="2">
    <source>
        <dbReference type="EMBL" id="KAK8486727.1"/>
    </source>
</evidence>
<protein>
    <recommendedName>
        <fullName evidence="1">RNase H type-1 domain-containing protein</fullName>
    </recommendedName>
</protein>
<dbReference type="Pfam" id="PF13456">
    <property type="entry name" value="RVT_3"/>
    <property type="match status" value="1"/>
</dbReference>
<evidence type="ECO:0000313" key="3">
    <source>
        <dbReference type="Proteomes" id="UP001472677"/>
    </source>
</evidence>
<dbReference type="InterPro" id="IPR053151">
    <property type="entry name" value="RNase_H-like"/>
</dbReference>
<dbReference type="PANTHER" id="PTHR47723:SF19">
    <property type="entry name" value="POLYNUCLEOTIDYL TRANSFERASE, RIBONUCLEASE H-LIKE SUPERFAMILY PROTEIN"/>
    <property type="match status" value="1"/>
</dbReference>
<accession>A0ABR2A196</accession>
<organism evidence="2 3">
    <name type="scientific">Hibiscus sabdariffa</name>
    <name type="common">roselle</name>
    <dbReference type="NCBI Taxonomy" id="183260"/>
    <lineage>
        <taxon>Eukaryota</taxon>
        <taxon>Viridiplantae</taxon>
        <taxon>Streptophyta</taxon>
        <taxon>Embryophyta</taxon>
        <taxon>Tracheophyta</taxon>
        <taxon>Spermatophyta</taxon>
        <taxon>Magnoliopsida</taxon>
        <taxon>eudicotyledons</taxon>
        <taxon>Gunneridae</taxon>
        <taxon>Pentapetalae</taxon>
        <taxon>rosids</taxon>
        <taxon>malvids</taxon>
        <taxon>Malvales</taxon>
        <taxon>Malvaceae</taxon>
        <taxon>Malvoideae</taxon>
        <taxon>Hibiscus</taxon>
    </lineage>
</organism>
<dbReference type="PANTHER" id="PTHR47723">
    <property type="entry name" value="OS05G0353850 PROTEIN"/>
    <property type="match status" value="1"/>
</dbReference>
<feature type="domain" description="RNase H type-1" evidence="1">
    <location>
        <begin position="5"/>
        <end position="113"/>
    </location>
</feature>
<evidence type="ECO:0000259" key="1">
    <source>
        <dbReference type="Pfam" id="PF13456"/>
    </source>
</evidence>